<evidence type="ECO:0000259" key="7">
    <source>
        <dbReference type="PROSITE" id="PS51192"/>
    </source>
</evidence>
<name>A0A1F5YTP8_9BACT</name>
<sequence>MFKRSFSKSKFRKFRNFNSKRRGFNDGNHGRKKLSNPSRYIYKAVISPMENNTPVKNSFNDFQIDQRLKQNIFSRGYSQPTPIQDQVIPHILAGRDVVGIANTGTGKTVAFLIPLLNKINHQRTDKVLIVVPTRELAVQINDELKFFSKSLNIYSVLVIGGNSLNRQVFELKRNPHFIISTPGRLKDMVNRKFIQLSNYNNIVLDEVDRMVDIGFINEIKFIISRLPTIRQSLFFSATVPPEVNNIIASFLNNPVIVSVKISETAQGIDQDIIHIKNNEDKINKLQNLLRQEEFKKVLVFGRTKWGVERLSKHLEKNGFSVASIHGNKSQNQRIKALTLFRQNLLQVLVATDVVARGMDIDDVSHVVNFDEPDSYTDYIHRIGRTGRANKQGKALTFIG</sequence>
<proteinExistence type="inferred from homology"/>
<dbReference type="SUPFAM" id="SSF52540">
    <property type="entry name" value="P-loop containing nucleoside triphosphate hydrolases"/>
    <property type="match status" value="1"/>
</dbReference>
<dbReference type="GO" id="GO:0003676">
    <property type="term" value="F:nucleic acid binding"/>
    <property type="evidence" value="ECO:0007669"/>
    <property type="project" value="InterPro"/>
</dbReference>
<evidence type="ECO:0000256" key="5">
    <source>
        <dbReference type="ARBA" id="ARBA00038437"/>
    </source>
</evidence>
<feature type="domain" description="Helicase C-terminal" evidence="8">
    <location>
        <begin position="267"/>
        <end position="399"/>
    </location>
</feature>
<dbReference type="GO" id="GO:0005524">
    <property type="term" value="F:ATP binding"/>
    <property type="evidence" value="ECO:0007669"/>
    <property type="project" value="UniProtKB-KW"/>
</dbReference>
<dbReference type="AlphaFoldDB" id="A0A1F5YTP8"/>
<evidence type="ECO:0000256" key="4">
    <source>
        <dbReference type="ARBA" id="ARBA00022840"/>
    </source>
</evidence>
<evidence type="ECO:0000259" key="9">
    <source>
        <dbReference type="PROSITE" id="PS51195"/>
    </source>
</evidence>
<comment type="similarity">
    <text evidence="5">Belongs to the DEAD box helicase family.</text>
</comment>
<dbReference type="Proteomes" id="UP000176665">
    <property type="component" value="Unassembled WGS sequence"/>
</dbReference>
<evidence type="ECO:0000259" key="8">
    <source>
        <dbReference type="PROSITE" id="PS51194"/>
    </source>
</evidence>
<dbReference type="InterPro" id="IPR027417">
    <property type="entry name" value="P-loop_NTPase"/>
</dbReference>
<dbReference type="GO" id="GO:0016787">
    <property type="term" value="F:hydrolase activity"/>
    <property type="evidence" value="ECO:0007669"/>
    <property type="project" value="UniProtKB-KW"/>
</dbReference>
<dbReference type="SMART" id="SM00490">
    <property type="entry name" value="HELICc"/>
    <property type="match status" value="1"/>
</dbReference>
<dbReference type="InterPro" id="IPR044742">
    <property type="entry name" value="DEAD/DEAH_RhlB"/>
</dbReference>
<comment type="caution">
    <text evidence="10">The sequence shown here is derived from an EMBL/GenBank/DDBJ whole genome shotgun (WGS) entry which is preliminary data.</text>
</comment>
<dbReference type="InterPro" id="IPR050079">
    <property type="entry name" value="DEAD_box_RNA_helicase"/>
</dbReference>
<evidence type="ECO:0000313" key="10">
    <source>
        <dbReference type="EMBL" id="OGG03539.1"/>
    </source>
</evidence>
<reference evidence="10 11" key="1">
    <citation type="journal article" date="2016" name="Nat. Commun.">
        <title>Thousands of microbial genomes shed light on interconnected biogeochemical processes in an aquifer system.</title>
        <authorList>
            <person name="Anantharaman K."/>
            <person name="Brown C.T."/>
            <person name="Hug L.A."/>
            <person name="Sharon I."/>
            <person name="Castelle C.J."/>
            <person name="Probst A.J."/>
            <person name="Thomas B.C."/>
            <person name="Singh A."/>
            <person name="Wilkins M.J."/>
            <person name="Karaoz U."/>
            <person name="Brodie E.L."/>
            <person name="Williams K.H."/>
            <person name="Hubbard S.S."/>
            <person name="Banfield J.F."/>
        </authorList>
    </citation>
    <scope>NUCLEOTIDE SEQUENCE [LARGE SCALE GENOMIC DNA]</scope>
</reference>
<evidence type="ECO:0000313" key="11">
    <source>
        <dbReference type="Proteomes" id="UP000176665"/>
    </source>
</evidence>
<dbReference type="GO" id="GO:0005829">
    <property type="term" value="C:cytosol"/>
    <property type="evidence" value="ECO:0007669"/>
    <property type="project" value="TreeGrafter"/>
</dbReference>
<dbReference type="PROSITE" id="PS51195">
    <property type="entry name" value="Q_MOTIF"/>
    <property type="match status" value="1"/>
</dbReference>
<dbReference type="SMART" id="SM00487">
    <property type="entry name" value="DEXDc"/>
    <property type="match status" value="1"/>
</dbReference>
<dbReference type="Pfam" id="PF00271">
    <property type="entry name" value="Helicase_C"/>
    <property type="match status" value="1"/>
</dbReference>
<dbReference type="Gene3D" id="3.40.50.300">
    <property type="entry name" value="P-loop containing nucleotide triphosphate hydrolases"/>
    <property type="match status" value="2"/>
</dbReference>
<keyword evidence="2" id="KW-0378">Hydrolase</keyword>
<dbReference type="EMBL" id="MFJA01000022">
    <property type="protein sequence ID" value="OGG03539.1"/>
    <property type="molecule type" value="Genomic_DNA"/>
</dbReference>
<evidence type="ECO:0008006" key="12">
    <source>
        <dbReference type="Google" id="ProtNLM"/>
    </source>
</evidence>
<keyword evidence="4" id="KW-0067">ATP-binding</keyword>
<dbReference type="InterPro" id="IPR014014">
    <property type="entry name" value="RNA_helicase_DEAD_Q_motif"/>
</dbReference>
<feature type="domain" description="Helicase ATP-binding" evidence="7">
    <location>
        <begin position="88"/>
        <end position="257"/>
    </location>
</feature>
<dbReference type="InterPro" id="IPR014001">
    <property type="entry name" value="Helicase_ATP-bd"/>
</dbReference>
<dbReference type="GO" id="GO:0003724">
    <property type="term" value="F:RNA helicase activity"/>
    <property type="evidence" value="ECO:0007669"/>
    <property type="project" value="InterPro"/>
</dbReference>
<feature type="short sequence motif" description="Q motif" evidence="6">
    <location>
        <begin position="57"/>
        <end position="85"/>
    </location>
</feature>
<protein>
    <recommendedName>
        <fullName evidence="12">ATP-dependent RNA helicase RhlE</fullName>
    </recommendedName>
</protein>
<dbReference type="PANTHER" id="PTHR47959">
    <property type="entry name" value="ATP-DEPENDENT RNA HELICASE RHLE-RELATED"/>
    <property type="match status" value="1"/>
</dbReference>
<organism evidence="10 11">
    <name type="scientific">Candidatus Gottesmanbacteria bacterium RBG_16_37_8</name>
    <dbReference type="NCBI Taxonomy" id="1798371"/>
    <lineage>
        <taxon>Bacteria</taxon>
        <taxon>Candidatus Gottesmaniibacteriota</taxon>
    </lineage>
</organism>
<evidence type="ECO:0000256" key="3">
    <source>
        <dbReference type="ARBA" id="ARBA00022806"/>
    </source>
</evidence>
<dbReference type="InterPro" id="IPR001650">
    <property type="entry name" value="Helicase_C-like"/>
</dbReference>
<dbReference type="PROSITE" id="PS51194">
    <property type="entry name" value="HELICASE_CTER"/>
    <property type="match status" value="1"/>
</dbReference>
<dbReference type="Pfam" id="PF00270">
    <property type="entry name" value="DEAD"/>
    <property type="match status" value="1"/>
</dbReference>
<evidence type="ECO:0000256" key="2">
    <source>
        <dbReference type="ARBA" id="ARBA00022801"/>
    </source>
</evidence>
<dbReference type="CDD" id="cd00268">
    <property type="entry name" value="DEADc"/>
    <property type="match status" value="1"/>
</dbReference>
<feature type="domain" description="DEAD-box RNA helicase Q" evidence="9">
    <location>
        <begin position="57"/>
        <end position="85"/>
    </location>
</feature>
<accession>A0A1F5YTP8</accession>
<gene>
    <name evidence="10" type="ORF">A2W14_03060</name>
</gene>
<evidence type="ECO:0000256" key="6">
    <source>
        <dbReference type="PROSITE-ProRule" id="PRU00552"/>
    </source>
</evidence>
<dbReference type="STRING" id="1798371.A2W14_03060"/>
<evidence type="ECO:0000256" key="1">
    <source>
        <dbReference type="ARBA" id="ARBA00022741"/>
    </source>
</evidence>
<keyword evidence="3" id="KW-0347">Helicase</keyword>
<dbReference type="PROSITE" id="PS51192">
    <property type="entry name" value="HELICASE_ATP_BIND_1"/>
    <property type="match status" value="1"/>
</dbReference>
<dbReference type="PANTHER" id="PTHR47959:SF13">
    <property type="entry name" value="ATP-DEPENDENT RNA HELICASE RHLE"/>
    <property type="match status" value="1"/>
</dbReference>
<dbReference type="InterPro" id="IPR011545">
    <property type="entry name" value="DEAD/DEAH_box_helicase_dom"/>
</dbReference>
<dbReference type="CDD" id="cd18787">
    <property type="entry name" value="SF2_C_DEAD"/>
    <property type="match status" value="1"/>
</dbReference>
<keyword evidence="1" id="KW-0547">Nucleotide-binding</keyword>